<accession>A0A7V8FQ02</accession>
<dbReference type="InterPro" id="IPR016768">
    <property type="entry name" value="UCP019883"/>
</dbReference>
<evidence type="ECO:0008006" key="4">
    <source>
        <dbReference type="Google" id="ProtNLM"/>
    </source>
</evidence>
<dbReference type="AlphaFoldDB" id="A0A7V8FQ02"/>
<sequence length="91" mass="10195">MSTSWTAVGLLALGLLLANLPFLAWRGRGLRWQLLGLVMGYALFLLAGGWAEGRLGPRWPQGWAFYVITAKGFVVGAFPGFVYAWLWRRPR</sequence>
<organism evidence="2 3">
    <name type="scientific">Paracidovorax wautersii</name>
    <dbReference type="NCBI Taxonomy" id="1177982"/>
    <lineage>
        <taxon>Bacteria</taxon>
        <taxon>Pseudomonadati</taxon>
        <taxon>Pseudomonadota</taxon>
        <taxon>Betaproteobacteria</taxon>
        <taxon>Burkholderiales</taxon>
        <taxon>Comamonadaceae</taxon>
        <taxon>Paracidovorax</taxon>
    </lineage>
</organism>
<evidence type="ECO:0000256" key="1">
    <source>
        <dbReference type="SAM" id="Phobius"/>
    </source>
</evidence>
<keyword evidence="1" id="KW-1133">Transmembrane helix</keyword>
<dbReference type="Pfam" id="PF10993">
    <property type="entry name" value="DUF2818"/>
    <property type="match status" value="1"/>
</dbReference>
<gene>
    <name evidence="2" type="ORF">GAK30_01416</name>
</gene>
<feature type="transmembrane region" description="Helical" evidence="1">
    <location>
        <begin position="32"/>
        <end position="51"/>
    </location>
</feature>
<protein>
    <recommendedName>
        <fullName evidence="4">Transmembrane protein</fullName>
    </recommendedName>
</protein>
<evidence type="ECO:0000313" key="2">
    <source>
        <dbReference type="EMBL" id="KAF1022074.1"/>
    </source>
</evidence>
<feature type="transmembrane region" description="Helical" evidence="1">
    <location>
        <begin position="63"/>
        <end position="86"/>
    </location>
</feature>
<feature type="transmembrane region" description="Helical" evidence="1">
    <location>
        <begin position="6"/>
        <end position="25"/>
    </location>
</feature>
<proteinExistence type="predicted"/>
<keyword evidence="1" id="KW-0812">Transmembrane</keyword>
<dbReference type="EMBL" id="WNDQ01000015">
    <property type="protein sequence ID" value="KAF1022074.1"/>
    <property type="molecule type" value="Genomic_DNA"/>
</dbReference>
<reference evidence="3" key="1">
    <citation type="journal article" date="2020" name="MBio">
        <title>Horizontal gene transfer to a defensive symbiont with a reduced genome amongst a multipartite beetle microbiome.</title>
        <authorList>
            <person name="Waterworth S.C."/>
            <person name="Florez L.V."/>
            <person name="Rees E.R."/>
            <person name="Hertweck C."/>
            <person name="Kaltenpoth M."/>
            <person name="Kwan J.C."/>
        </authorList>
    </citation>
    <scope>NUCLEOTIDE SEQUENCE [LARGE SCALE GENOMIC DNA]</scope>
</reference>
<keyword evidence="1" id="KW-0472">Membrane</keyword>
<evidence type="ECO:0000313" key="3">
    <source>
        <dbReference type="Proteomes" id="UP000461670"/>
    </source>
</evidence>
<name>A0A7V8FQ02_9BURK</name>
<comment type="caution">
    <text evidence="2">The sequence shown here is derived from an EMBL/GenBank/DDBJ whole genome shotgun (WGS) entry which is preliminary data.</text>
</comment>
<dbReference type="Proteomes" id="UP000461670">
    <property type="component" value="Unassembled WGS sequence"/>
</dbReference>